<evidence type="ECO:0000256" key="2">
    <source>
        <dbReference type="ARBA" id="ARBA00023015"/>
    </source>
</evidence>
<evidence type="ECO:0000259" key="6">
    <source>
        <dbReference type="PROSITE" id="PS50043"/>
    </source>
</evidence>
<reference evidence="8 9" key="1">
    <citation type="submission" date="2018-08" db="EMBL/GenBank/DDBJ databases">
        <title>Actinomadura jelena sp. nov., a novel Actinomycete isolated from soil in Chad.</title>
        <authorList>
            <person name="Shi L."/>
        </authorList>
    </citation>
    <scope>NUCLEOTIDE SEQUENCE [LARGE SCALE GENOMIC DNA]</scope>
    <source>
        <strain evidence="8 9">NEAU-G17</strain>
    </source>
</reference>
<proteinExistence type="predicted"/>
<evidence type="ECO:0000256" key="4">
    <source>
        <dbReference type="ARBA" id="ARBA00023163"/>
    </source>
</evidence>
<name>A0A372J9V5_9ACTN</name>
<gene>
    <name evidence="8" type="ORF">DZF91_36775</name>
</gene>
<dbReference type="InterPro" id="IPR000792">
    <property type="entry name" value="Tscrpt_reg_LuxR_C"/>
</dbReference>
<evidence type="ECO:0000256" key="5">
    <source>
        <dbReference type="PROSITE-ProRule" id="PRU00169"/>
    </source>
</evidence>
<dbReference type="PROSITE" id="PS50110">
    <property type="entry name" value="RESPONSE_REGULATORY"/>
    <property type="match status" value="1"/>
</dbReference>
<dbReference type="PROSITE" id="PS50043">
    <property type="entry name" value="HTH_LUXR_2"/>
    <property type="match status" value="1"/>
</dbReference>
<dbReference type="InterPro" id="IPR058245">
    <property type="entry name" value="NreC/VraR/RcsB-like_REC"/>
</dbReference>
<dbReference type="PRINTS" id="PR00038">
    <property type="entry name" value="HTHLUXR"/>
</dbReference>
<dbReference type="SMART" id="SM00421">
    <property type="entry name" value="HTH_LUXR"/>
    <property type="match status" value="1"/>
</dbReference>
<dbReference type="SMART" id="SM00448">
    <property type="entry name" value="REC"/>
    <property type="match status" value="1"/>
</dbReference>
<comment type="caution">
    <text evidence="8">The sequence shown here is derived from an EMBL/GenBank/DDBJ whole genome shotgun (WGS) entry which is preliminary data.</text>
</comment>
<dbReference type="InterPro" id="IPR039420">
    <property type="entry name" value="WalR-like"/>
</dbReference>
<evidence type="ECO:0000256" key="3">
    <source>
        <dbReference type="ARBA" id="ARBA00023125"/>
    </source>
</evidence>
<keyword evidence="2" id="KW-0805">Transcription regulation</keyword>
<dbReference type="InterPro" id="IPR011006">
    <property type="entry name" value="CheY-like_superfamily"/>
</dbReference>
<evidence type="ECO:0000313" key="8">
    <source>
        <dbReference type="EMBL" id="RFU36709.1"/>
    </source>
</evidence>
<sequence>MTDERVTRVVVVDDQTVVREGLVLLLELLPGLEVAGSAADGAEALEVVARVAPDVVLMDLRMPRMDGVEATARMRELHPGVEVVVLTTYADDESVFAALRAGARGYLTKDAGADEIARAVEAVRGGHAQLDPAVQRRLVEAVTAAEPRSKPRGTGLPDNLTRREAEVLGLIARGRSNAEIARELFISEATVKTHINNLFAKANLRDRAQAVTYAFRNGLAPTND</sequence>
<dbReference type="EMBL" id="QURH01001038">
    <property type="protein sequence ID" value="RFU36709.1"/>
    <property type="molecule type" value="Genomic_DNA"/>
</dbReference>
<keyword evidence="4" id="KW-0804">Transcription</keyword>
<dbReference type="OrthoDB" id="9808843at2"/>
<dbReference type="SUPFAM" id="SSF46894">
    <property type="entry name" value="C-terminal effector domain of the bipartite response regulators"/>
    <property type="match status" value="1"/>
</dbReference>
<keyword evidence="1 5" id="KW-0597">Phosphoprotein</keyword>
<feature type="modified residue" description="4-aspartylphosphate" evidence="5">
    <location>
        <position position="59"/>
    </location>
</feature>
<dbReference type="PANTHER" id="PTHR43214">
    <property type="entry name" value="TWO-COMPONENT RESPONSE REGULATOR"/>
    <property type="match status" value="1"/>
</dbReference>
<dbReference type="Proteomes" id="UP000261811">
    <property type="component" value="Unassembled WGS sequence"/>
</dbReference>
<dbReference type="RefSeq" id="WP_117361641.1">
    <property type="nucleotide sequence ID" value="NZ_QURH01001038.1"/>
</dbReference>
<feature type="domain" description="HTH luxR-type" evidence="6">
    <location>
        <begin position="153"/>
        <end position="218"/>
    </location>
</feature>
<dbReference type="GO" id="GO:0006355">
    <property type="term" value="P:regulation of DNA-templated transcription"/>
    <property type="evidence" value="ECO:0007669"/>
    <property type="project" value="InterPro"/>
</dbReference>
<dbReference type="GO" id="GO:0003677">
    <property type="term" value="F:DNA binding"/>
    <property type="evidence" value="ECO:0007669"/>
    <property type="project" value="UniProtKB-KW"/>
</dbReference>
<dbReference type="Gene3D" id="3.40.50.2300">
    <property type="match status" value="1"/>
</dbReference>
<evidence type="ECO:0000313" key="9">
    <source>
        <dbReference type="Proteomes" id="UP000261811"/>
    </source>
</evidence>
<dbReference type="GO" id="GO:0000160">
    <property type="term" value="P:phosphorelay signal transduction system"/>
    <property type="evidence" value="ECO:0007669"/>
    <property type="project" value="InterPro"/>
</dbReference>
<organism evidence="8 9">
    <name type="scientific">Actinomadura logoneensis</name>
    <dbReference type="NCBI Taxonomy" id="2293572"/>
    <lineage>
        <taxon>Bacteria</taxon>
        <taxon>Bacillati</taxon>
        <taxon>Actinomycetota</taxon>
        <taxon>Actinomycetes</taxon>
        <taxon>Streptosporangiales</taxon>
        <taxon>Thermomonosporaceae</taxon>
        <taxon>Actinomadura</taxon>
    </lineage>
</organism>
<keyword evidence="9" id="KW-1185">Reference proteome</keyword>
<dbReference type="InterPro" id="IPR001789">
    <property type="entry name" value="Sig_transdc_resp-reg_receiver"/>
</dbReference>
<dbReference type="AlphaFoldDB" id="A0A372J9V5"/>
<protein>
    <submittedName>
        <fullName evidence="8">DNA-binding response regulator</fullName>
    </submittedName>
</protein>
<dbReference type="Pfam" id="PF00196">
    <property type="entry name" value="GerE"/>
    <property type="match status" value="1"/>
</dbReference>
<dbReference type="PROSITE" id="PS00622">
    <property type="entry name" value="HTH_LUXR_1"/>
    <property type="match status" value="1"/>
</dbReference>
<evidence type="ECO:0000259" key="7">
    <source>
        <dbReference type="PROSITE" id="PS50110"/>
    </source>
</evidence>
<accession>A0A372J9V5</accession>
<feature type="domain" description="Response regulatory" evidence="7">
    <location>
        <begin position="8"/>
        <end position="124"/>
    </location>
</feature>
<dbReference type="InterPro" id="IPR016032">
    <property type="entry name" value="Sig_transdc_resp-reg_C-effctor"/>
</dbReference>
<dbReference type="SUPFAM" id="SSF52172">
    <property type="entry name" value="CheY-like"/>
    <property type="match status" value="1"/>
</dbReference>
<dbReference type="CDD" id="cd06170">
    <property type="entry name" value="LuxR_C_like"/>
    <property type="match status" value="1"/>
</dbReference>
<dbReference type="CDD" id="cd17535">
    <property type="entry name" value="REC_NarL-like"/>
    <property type="match status" value="1"/>
</dbReference>
<dbReference type="PANTHER" id="PTHR43214:SF24">
    <property type="entry name" value="TRANSCRIPTIONAL REGULATORY PROTEIN NARL-RELATED"/>
    <property type="match status" value="1"/>
</dbReference>
<evidence type="ECO:0000256" key="1">
    <source>
        <dbReference type="ARBA" id="ARBA00022553"/>
    </source>
</evidence>
<keyword evidence="3 8" id="KW-0238">DNA-binding</keyword>
<dbReference type="Pfam" id="PF00072">
    <property type="entry name" value="Response_reg"/>
    <property type="match status" value="1"/>
</dbReference>